<organism evidence="2 3">
    <name type="scientific">Brachybacterium paraconglomeratum</name>
    <dbReference type="NCBI Taxonomy" id="173362"/>
    <lineage>
        <taxon>Bacteria</taxon>
        <taxon>Bacillati</taxon>
        <taxon>Actinomycetota</taxon>
        <taxon>Actinomycetes</taxon>
        <taxon>Micrococcales</taxon>
        <taxon>Dermabacteraceae</taxon>
        <taxon>Brachybacterium</taxon>
    </lineage>
</organism>
<feature type="region of interest" description="Disordered" evidence="1">
    <location>
        <begin position="1"/>
        <end position="38"/>
    </location>
</feature>
<evidence type="ECO:0000313" key="2">
    <source>
        <dbReference type="EMBL" id="HJF48691.1"/>
    </source>
</evidence>
<dbReference type="AlphaFoldDB" id="A0A921GM57"/>
<reference evidence="2" key="1">
    <citation type="journal article" date="2021" name="PeerJ">
        <title>Extensive microbial diversity within the chicken gut microbiome revealed by metagenomics and culture.</title>
        <authorList>
            <person name="Gilroy R."/>
            <person name="Ravi A."/>
            <person name="Getino M."/>
            <person name="Pursley I."/>
            <person name="Horton D.L."/>
            <person name="Alikhan N.F."/>
            <person name="Baker D."/>
            <person name="Gharbi K."/>
            <person name="Hall N."/>
            <person name="Watson M."/>
            <person name="Adriaenssens E.M."/>
            <person name="Foster-Nyarko E."/>
            <person name="Jarju S."/>
            <person name="Secka A."/>
            <person name="Antonio M."/>
            <person name="Oren A."/>
            <person name="Chaudhuri R.R."/>
            <person name="La Ragione R."/>
            <person name="Hildebrand F."/>
            <person name="Pallen M.J."/>
        </authorList>
    </citation>
    <scope>NUCLEOTIDE SEQUENCE</scope>
    <source>
        <strain evidence="2">1647</strain>
    </source>
</reference>
<reference evidence="2" key="2">
    <citation type="submission" date="2021-09" db="EMBL/GenBank/DDBJ databases">
        <authorList>
            <person name="Gilroy R."/>
        </authorList>
    </citation>
    <scope>NUCLEOTIDE SEQUENCE</scope>
    <source>
        <strain evidence="2">1647</strain>
    </source>
</reference>
<proteinExistence type="predicted"/>
<evidence type="ECO:0000256" key="1">
    <source>
        <dbReference type="SAM" id="MobiDB-lite"/>
    </source>
</evidence>
<dbReference type="Proteomes" id="UP000775129">
    <property type="component" value="Unassembled WGS sequence"/>
</dbReference>
<accession>A0A921GM57</accession>
<feature type="compositionally biased region" description="Basic and acidic residues" evidence="1">
    <location>
        <begin position="1"/>
        <end position="23"/>
    </location>
</feature>
<evidence type="ECO:0000313" key="3">
    <source>
        <dbReference type="Proteomes" id="UP000775129"/>
    </source>
</evidence>
<sequence length="72" mass="8189">MQEQHRRAERADAAELRGLDRHQPGWGVPPPPLFDRGQHVQGEHVPVRSFEHPWWTLPPMLTAEPIAAPAKT</sequence>
<gene>
    <name evidence="2" type="ORF">K8W24_02660</name>
</gene>
<protein>
    <submittedName>
        <fullName evidence="2">Uncharacterized protein</fullName>
    </submittedName>
</protein>
<name>A0A921GM57_9MICO</name>
<comment type="caution">
    <text evidence="2">The sequence shown here is derived from an EMBL/GenBank/DDBJ whole genome shotgun (WGS) entry which is preliminary data.</text>
</comment>
<dbReference type="EMBL" id="DYWO01000082">
    <property type="protein sequence ID" value="HJF48691.1"/>
    <property type="molecule type" value="Genomic_DNA"/>
</dbReference>